<evidence type="ECO:0000256" key="8">
    <source>
        <dbReference type="ARBA" id="ARBA00023136"/>
    </source>
</evidence>
<evidence type="ECO:0000313" key="11">
    <source>
        <dbReference type="Proteomes" id="UP000199233"/>
    </source>
</evidence>
<evidence type="ECO:0000256" key="9">
    <source>
        <dbReference type="HAMAP-Rule" id="MF_00422"/>
    </source>
</evidence>
<dbReference type="GO" id="GO:0008320">
    <property type="term" value="F:protein transmembrane transporter activity"/>
    <property type="evidence" value="ECO:0007669"/>
    <property type="project" value="UniProtKB-UniRule"/>
</dbReference>
<evidence type="ECO:0000256" key="5">
    <source>
        <dbReference type="ARBA" id="ARBA00022927"/>
    </source>
</evidence>
<dbReference type="PROSITE" id="PS01067">
    <property type="entry name" value="SECE_SEC61G"/>
    <property type="match status" value="1"/>
</dbReference>
<dbReference type="OrthoDB" id="9806365at2"/>
<comment type="function">
    <text evidence="9">Essential subunit of the Sec protein translocation channel SecYEG. Clamps together the 2 halves of SecY. May contact the channel plug during translocation.</text>
</comment>
<evidence type="ECO:0000256" key="1">
    <source>
        <dbReference type="ARBA" id="ARBA00004370"/>
    </source>
</evidence>
<dbReference type="AlphaFoldDB" id="A0A1H9MIJ6"/>
<evidence type="ECO:0000256" key="4">
    <source>
        <dbReference type="ARBA" id="ARBA00022692"/>
    </source>
</evidence>
<dbReference type="GO" id="GO:0006605">
    <property type="term" value="P:protein targeting"/>
    <property type="evidence" value="ECO:0007669"/>
    <property type="project" value="UniProtKB-UniRule"/>
</dbReference>
<comment type="subunit">
    <text evidence="9">Component of the Sec protein translocase complex. Heterotrimer consisting of SecY, SecE and SecG subunits. The heterotrimers can form oligomers, although 1 heterotrimer is thought to be able to translocate proteins. Interacts with the ribosome. Interacts with SecDF, and other proteins may be involved. Interacts with SecA.</text>
</comment>
<dbReference type="InterPro" id="IPR005807">
    <property type="entry name" value="SecE_bac"/>
</dbReference>
<dbReference type="GO" id="GO:0043952">
    <property type="term" value="P:protein transport by the Sec complex"/>
    <property type="evidence" value="ECO:0007669"/>
    <property type="project" value="UniProtKB-UniRule"/>
</dbReference>
<feature type="transmembrane region" description="Helical" evidence="9">
    <location>
        <begin position="18"/>
        <end position="37"/>
    </location>
</feature>
<dbReference type="Gene3D" id="1.20.5.1030">
    <property type="entry name" value="Preprotein translocase secy subunit"/>
    <property type="match status" value="1"/>
</dbReference>
<name>A0A1H9MIJ6_9GAMM</name>
<sequence length="129" mass="14063">MEVQTTEQKAASSSKDSLLLIAAAVALLGGMFAFYYFEGQFNALVRTLILLVGVAAGLALAYQSTLGRELWSYVLGSRVELRKVVWPTRQESVQTTLMIAVVVLVMALLLWGLDSGLLWIVEKLTGRGV</sequence>
<dbReference type="InterPro" id="IPR038379">
    <property type="entry name" value="SecE_sf"/>
</dbReference>
<feature type="transmembrane region" description="Helical" evidence="9">
    <location>
        <begin position="97"/>
        <end position="121"/>
    </location>
</feature>
<evidence type="ECO:0000256" key="7">
    <source>
        <dbReference type="ARBA" id="ARBA00023010"/>
    </source>
</evidence>
<comment type="caution">
    <text evidence="9">Lacks conserved residue(s) required for the propagation of feature annotation.</text>
</comment>
<dbReference type="GO" id="GO:0009306">
    <property type="term" value="P:protein secretion"/>
    <property type="evidence" value="ECO:0007669"/>
    <property type="project" value="UniProtKB-UniRule"/>
</dbReference>
<comment type="similarity">
    <text evidence="9">Belongs to the SecE/SEC61-gamma family.</text>
</comment>
<evidence type="ECO:0000256" key="2">
    <source>
        <dbReference type="ARBA" id="ARBA00022448"/>
    </source>
</evidence>
<keyword evidence="5 9" id="KW-0653">Protein transport</keyword>
<keyword evidence="7 9" id="KW-0811">Translocation</keyword>
<dbReference type="InterPro" id="IPR001901">
    <property type="entry name" value="Translocase_SecE/Sec61-g"/>
</dbReference>
<dbReference type="EMBL" id="FOFS01000024">
    <property type="protein sequence ID" value="SER23349.1"/>
    <property type="molecule type" value="Genomic_DNA"/>
</dbReference>
<dbReference type="GO" id="GO:0065002">
    <property type="term" value="P:intracellular protein transmembrane transport"/>
    <property type="evidence" value="ECO:0007669"/>
    <property type="project" value="UniProtKB-UniRule"/>
</dbReference>
<keyword evidence="4 9" id="KW-0812">Transmembrane</keyword>
<keyword evidence="6 9" id="KW-1133">Transmembrane helix</keyword>
<dbReference type="PANTHER" id="PTHR33910">
    <property type="entry name" value="PROTEIN TRANSLOCASE SUBUNIT SECE"/>
    <property type="match status" value="1"/>
</dbReference>
<reference evidence="10 11" key="1">
    <citation type="submission" date="2016-10" db="EMBL/GenBank/DDBJ databases">
        <authorList>
            <person name="de Groot N.N."/>
        </authorList>
    </citation>
    <scope>NUCLEOTIDE SEQUENCE [LARGE SCALE GENOMIC DNA]</scope>
    <source>
        <strain evidence="10 11">DSM 25927</strain>
    </source>
</reference>
<feature type="transmembrane region" description="Helical" evidence="9">
    <location>
        <begin position="43"/>
        <end position="62"/>
    </location>
</feature>
<dbReference type="HAMAP" id="MF_00422">
    <property type="entry name" value="SecE"/>
    <property type="match status" value="1"/>
</dbReference>
<dbReference type="RefSeq" id="WP_093289704.1">
    <property type="nucleotide sequence ID" value="NZ_FOFS01000024.1"/>
</dbReference>
<dbReference type="PRINTS" id="PR01650">
    <property type="entry name" value="SECETRNLCASE"/>
</dbReference>
<gene>
    <name evidence="9" type="primary">secE</name>
    <name evidence="10" type="ORF">SAMN04488038_1242</name>
</gene>
<dbReference type="Pfam" id="PF00584">
    <property type="entry name" value="SecE"/>
    <property type="match status" value="1"/>
</dbReference>
<dbReference type="PANTHER" id="PTHR33910:SF1">
    <property type="entry name" value="PROTEIN TRANSLOCASE SUBUNIT SECE"/>
    <property type="match status" value="1"/>
</dbReference>
<keyword evidence="8 9" id="KW-0472">Membrane</keyword>
<proteinExistence type="inferred from homology"/>
<dbReference type="GO" id="GO:0005886">
    <property type="term" value="C:plasma membrane"/>
    <property type="evidence" value="ECO:0007669"/>
    <property type="project" value="UniProtKB-UniRule"/>
</dbReference>
<dbReference type="Proteomes" id="UP000199233">
    <property type="component" value="Unassembled WGS sequence"/>
</dbReference>
<dbReference type="STRING" id="489703.SAMN04488038_1242"/>
<evidence type="ECO:0000313" key="10">
    <source>
        <dbReference type="EMBL" id="SER23349.1"/>
    </source>
</evidence>
<keyword evidence="3 9" id="KW-1003">Cell membrane</keyword>
<comment type="subcellular location">
    <subcellularLocation>
        <location evidence="1">Membrane</location>
    </subcellularLocation>
</comment>
<keyword evidence="11" id="KW-1185">Reference proteome</keyword>
<keyword evidence="2 9" id="KW-0813">Transport</keyword>
<protein>
    <recommendedName>
        <fullName evidence="9">Protein translocase subunit SecE</fullName>
    </recommendedName>
</protein>
<organism evidence="10 11">
    <name type="scientific">Solimonas aquatica</name>
    <dbReference type="NCBI Taxonomy" id="489703"/>
    <lineage>
        <taxon>Bacteria</taxon>
        <taxon>Pseudomonadati</taxon>
        <taxon>Pseudomonadota</taxon>
        <taxon>Gammaproteobacteria</taxon>
        <taxon>Nevskiales</taxon>
        <taxon>Nevskiaceae</taxon>
        <taxon>Solimonas</taxon>
    </lineage>
</organism>
<accession>A0A1H9MIJ6</accession>
<dbReference type="NCBIfam" id="TIGR00964">
    <property type="entry name" value="secE_bact"/>
    <property type="match status" value="1"/>
</dbReference>
<evidence type="ECO:0000256" key="6">
    <source>
        <dbReference type="ARBA" id="ARBA00022989"/>
    </source>
</evidence>
<evidence type="ECO:0000256" key="3">
    <source>
        <dbReference type="ARBA" id="ARBA00022475"/>
    </source>
</evidence>